<dbReference type="GO" id="GO:0015031">
    <property type="term" value="P:protein transport"/>
    <property type="evidence" value="ECO:0007669"/>
    <property type="project" value="UniProtKB-KW"/>
</dbReference>
<keyword evidence="8" id="KW-0811">Translocation</keyword>
<name>A0A7T4EE01_9CORY</name>
<organism evidence="11 13">
    <name type="scientific">Corynebacterium glucuronolyticum</name>
    <dbReference type="NCBI Taxonomy" id="39791"/>
    <lineage>
        <taxon>Bacteria</taxon>
        <taxon>Bacillati</taxon>
        <taxon>Actinomycetota</taxon>
        <taxon>Actinomycetes</taxon>
        <taxon>Mycobacteriales</taxon>
        <taxon>Corynebacteriaceae</taxon>
        <taxon>Corynebacterium</taxon>
    </lineage>
</organism>
<dbReference type="EMBL" id="CP069534">
    <property type="protein sequence ID" value="QRP69610.1"/>
    <property type="molecule type" value="Genomic_DNA"/>
</dbReference>
<accession>A0A7T4EE01</accession>
<keyword evidence="6" id="KW-0653">Protein transport</keyword>
<dbReference type="Proteomes" id="UP000617681">
    <property type="component" value="Chromosome"/>
</dbReference>
<dbReference type="EMBL" id="CP066007">
    <property type="protein sequence ID" value="QQB45636.1"/>
    <property type="molecule type" value="Genomic_DNA"/>
</dbReference>
<keyword evidence="5" id="KW-0812">Transmembrane</keyword>
<evidence type="ECO:0000256" key="5">
    <source>
        <dbReference type="ARBA" id="ARBA00022692"/>
    </source>
</evidence>
<keyword evidence="7" id="KW-1133">Transmembrane helix</keyword>
<evidence type="ECO:0000313" key="11">
    <source>
        <dbReference type="EMBL" id="QQB45636.1"/>
    </source>
</evidence>
<dbReference type="NCBIfam" id="TIGR00739">
    <property type="entry name" value="yajC"/>
    <property type="match status" value="1"/>
</dbReference>
<comment type="similarity">
    <text evidence="2">Belongs to the YajC family.</text>
</comment>
<gene>
    <name evidence="11" type="primary">yajC</name>
    <name evidence="11" type="ORF">I6I10_09000</name>
    <name evidence="12" type="ORF">I6J21_07140</name>
</gene>
<evidence type="ECO:0000256" key="7">
    <source>
        <dbReference type="ARBA" id="ARBA00022989"/>
    </source>
</evidence>
<comment type="subcellular location">
    <subcellularLocation>
        <location evidence="1">Cell membrane</location>
        <topology evidence="1">Single-pass membrane protein</topology>
    </subcellularLocation>
</comment>
<evidence type="ECO:0000256" key="6">
    <source>
        <dbReference type="ARBA" id="ARBA00022927"/>
    </source>
</evidence>
<dbReference type="GO" id="GO:0005886">
    <property type="term" value="C:plasma membrane"/>
    <property type="evidence" value="ECO:0007669"/>
    <property type="project" value="UniProtKB-SubCell"/>
</dbReference>
<protein>
    <submittedName>
        <fullName evidence="11">Preprotein translocase subunit YajC</fullName>
    </submittedName>
</protein>
<evidence type="ECO:0000256" key="9">
    <source>
        <dbReference type="ARBA" id="ARBA00023136"/>
    </source>
</evidence>
<evidence type="ECO:0000256" key="3">
    <source>
        <dbReference type="ARBA" id="ARBA00022448"/>
    </source>
</evidence>
<dbReference type="PANTHER" id="PTHR33909:SF1">
    <property type="entry name" value="SEC TRANSLOCON ACCESSORY COMPLEX SUBUNIT YAJC"/>
    <property type="match status" value="1"/>
</dbReference>
<evidence type="ECO:0000256" key="1">
    <source>
        <dbReference type="ARBA" id="ARBA00004162"/>
    </source>
</evidence>
<reference evidence="11 13" key="1">
    <citation type="submission" date="2020-12" db="EMBL/GenBank/DDBJ databases">
        <title>FDA dAtabase for Regulatory Grade micrObial Sequences (FDA-ARGOS): Supporting development and validation of Infectious Disease Dx tests.</title>
        <authorList>
            <person name="Sproer C."/>
            <person name="Gronow S."/>
            <person name="Severitt S."/>
            <person name="Schroder I."/>
            <person name="Tallon L."/>
            <person name="Sadzewicz L."/>
            <person name="Zhao X."/>
            <person name="Boylan J."/>
            <person name="Ott S."/>
            <person name="Bowen H."/>
            <person name="Vavikolanu K."/>
            <person name="Mehta A."/>
            <person name="Aluvathingal J."/>
            <person name="Nadendla S."/>
            <person name="Lowell S."/>
            <person name="Myers T."/>
            <person name="Yan Y."/>
            <person name="Sichtig H."/>
        </authorList>
    </citation>
    <scope>NUCLEOTIDE SEQUENCE [LARGE SCALE GENOMIC DNA]</scope>
    <source>
        <strain evidence="11 13">FDAARGOS_1053</strain>
        <strain evidence="12">FDAARGOS_1191</strain>
    </source>
</reference>
<evidence type="ECO:0000256" key="8">
    <source>
        <dbReference type="ARBA" id="ARBA00023010"/>
    </source>
</evidence>
<feature type="region of interest" description="Disordered" evidence="10">
    <location>
        <begin position="92"/>
        <end position="134"/>
    </location>
</feature>
<proteinExistence type="inferred from homology"/>
<sequence>MDLIILLVILVIFAAPMFLMQRKQKKQMEQLRSMQGQLLPGDHVVTTAGLHALVHLVDEDEVDLEIAPGVITRWEKIAIVKKIEDSTEAANNAFIESPKTETEAAGGATEHTDGYERPQSFGSDAGRPDDGDAR</sequence>
<evidence type="ECO:0000256" key="4">
    <source>
        <dbReference type="ARBA" id="ARBA00022475"/>
    </source>
</evidence>
<dbReference type="AlphaFoldDB" id="A0A7T4EE01"/>
<evidence type="ECO:0000313" key="12">
    <source>
        <dbReference type="EMBL" id="QRP69610.1"/>
    </source>
</evidence>
<dbReference type="OrthoDB" id="2200301at2"/>
<dbReference type="SMART" id="SM01323">
    <property type="entry name" value="YajC"/>
    <property type="match status" value="1"/>
</dbReference>
<evidence type="ECO:0000313" key="13">
    <source>
        <dbReference type="Proteomes" id="UP000596145"/>
    </source>
</evidence>
<dbReference type="InterPro" id="IPR003849">
    <property type="entry name" value="Preprotein_translocase_YajC"/>
</dbReference>
<keyword evidence="4" id="KW-1003">Cell membrane</keyword>
<dbReference type="Pfam" id="PF02699">
    <property type="entry name" value="YajC"/>
    <property type="match status" value="1"/>
</dbReference>
<evidence type="ECO:0000256" key="2">
    <source>
        <dbReference type="ARBA" id="ARBA00006742"/>
    </source>
</evidence>
<dbReference type="Proteomes" id="UP000596145">
    <property type="component" value="Chromosome"/>
</dbReference>
<keyword evidence="3" id="KW-0813">Transport</keyword>
<evidence type="ECO:0000256" key="10">
    <source>
        <dbReference type="SAM" id="MobiDB-lite"/>
    </source>
</evidence>
<dbReference type="PANTHER" id="PTHR33909">
    <property type="entry name" value="SEC TRANSLOCON ACCESSORY COMPLEX SUBUNIT YAJC"/>
    <property type="match status" value="1"/>
</dbReference>
<dbReference type="RefSeq" id="WP_005394116.1">
    <property type="nucleotide sequence ID" value="NZ_CP066007.1"/>
</dbReference>
<keyword evidence="9" id="KW-0472">Membrane</keyword>
<dbReference type="GeneID" id="92760182"/>